<feature type="domain" description="Glycosyltransferase subfamily 4-like N-terminal" evidence="4">
    <location>
        <begin position="109"/>
        <end position="269"/>
    </location>
</feature>
<evidence type="ECO:0000313" key="6">
    <source>
        <dbReference type="Proteomes" id="UP000642509"/>
    </source>
</evidence>
<dbReference type="PANTHER" id="PTHR12526">
    <property type="entry name" value="GLYCOSYLTRANSFERASE"/>
    <property type="match status" value="1"/>
</dbReference>
<dbReference type="Proteomes" id="UP000642509">
    <property type="component" value="Unassembled WGS sequence"/>
</dbReference>
<dbReference type="RefSeq" id="WP_188803149.1">
    <property type="nucleotide sequence ID" value="NZ_BAAAOU010000003.1"/>
</dbReference>
<reference evidence="6" key="1">
    <citation type="journal article" date="2019" name="Int. J. Syst. Evol. Microbiol.">
        <title>The Global Catalogue of Microorganisms (GCM) 10K type strain sequencing project: providing services to taxonomists for standard genome sequencing and annotation.</title>
        <authorList>
            <consortium name="The Broad Institute Genomics Platform"/>
            <consortium name="The Broad Institute Genome Sequencing Center for Infectious Disease"/>
            <person name="Wu L."/>
            <person name="Ma J."/>
        </authorList>
    </citation>
    <scope>NUCLEOTIDE SEQUENCE [LARGE SCALE GENOMIC DNA]</scope>
    <source>
        <strain evidence="6">CGMCC 1.7064</strain>
    </source>
</reference>
<evidence type="ECO:0000313" key="5">
    <source>
        <dbReference type="EMBL" id="GGO39704.1"/>
    </source>
</evidence>
<keyword evidence="1" id="KW-0328">Glycosyltransferase</keyword>
<dbReference type="Pfam" id="PF13692">
    <property type="entry name" value="Glyco_trans_1_4"/>
    <property type="match status" value="1"/>
</dbReference>
<comment type="caution">
    <text evidence="5">The sequence shown here is derived from an EMBL/GenBank/DDBJ whole genome shotgun (WGS) entry which is preliminary data.</text>
</comment>
<evidence type="ECO:0000256" key="3">
    <source>
        <dbReference type="SAM" id="MobiDB-lite"/>
    </source>
</evidence>
<proteinExistence type="predicted"/>
<protein>
    <recommendedName>
        <fullName evidence="4">Glycosyltransferase subfamily 4-like N-terminal domain-containing protein</fullName>
    </recommendedName>
</protein>
<name>A0ABQ2LM40_9MICC</name>
<gene>
    <name evidence="5" type="ORF">GCM10010977_00810</name>
</gene>
<accession>A0ABQ2LM40</accession>
<dbReference type="Pfam" id="PF13579">
    <property type="entry name" value="Glyco_trans_4_4"/>
    <property type="match status" value="1"/>
</dbReference>
<evidence type="ECO:0000256" key="1">
    <source>
        <dbReference type="ARBA" id="ARBA00022676"/>
    </source>
</evidence>
<dbReference type="InterPro" id="IPR028098">
    <property type="entry name" value="Glyco_trans_4-like_N"/>
</dbReference>
<dbReference type="EMBL" id="BMLQ01000001">
    <property type="protein sequence ID" value="GGO39704.1"/>
    <property type="molecule type" value="Genomic_DNA"/>
</dbReference>
<organism evidence="5 6">
    <name type="scientific">Citricoccus zhacaiensis</name>
    <dbReference type="NCBI Taxonomy" id="489142"/>
    <lineage>
        <taxon>Bacteria</taxon>
        <taxon>Bacillati</taxon>
        <taxon>Actinomycetota</taxon>
        <taxon>Actinomycetes</taxon>
        <taxon>Micrococcales</taxon>
        <taxon>Micrococcaceae</taxon>
        <taxon>Citricoccus</taxon>
    </lineage>
</organism>
<evidence type="ECO:0000259" key="4">
    <source>
        <dbReference type="Pfam" id="PF13579"/>
    </source>
</evidence>
<keyword evidence="6" id="KW-1185">Reference proteome</keyword>
<dbReference type="SUPFAM" id="SSF53756">
    <property type="entry name" value="UDP-Glycosyltransferase/glycogen phosphorylase"/>
    <property type="match status" value="1"/>
</dbReference>
<evidence type="ECO:0000256" key="2">
    <source>
        <dbReference type="ARBA" id="ARBA00022679"/>
    </source>
</evidence>
<dbReference type="Gene3D" id="3.40.50.2000">
    <property type="entry name" value="Glycogen Phosphorylase B"/>
    <property type="match status" value="2"/>
</dbReference>
<keyword evidence="2" id="KW-0808">Transferase</keyword>
<feature type="region of interest" description="Disordered" evidence="3">
    <location>
        <begin position="486"/>
        <end position="506"/>
    </location>
</feature>
<sequence>MTDSAPRESSLRPHMVMLVGNHVVGDSRVEKSALSAVKAGYRVTIVGTRHRTTFHVGEYSGIPIYRIPADFARHVTSGQWNELKPRRWSDSTDPLACWGRARDTPPWSFRSTVDRLDRATHAVRTRIEKQLDHRGTRAADAVGQVRDRALAALPRGWRRVWPHIADYEDAFLDVLQRLKPDIIHVHDRHPLPGAAAYAAWQRSRGRDVPWVYDAHEWLPGQELPGPAAARTGWLAAEAELIHHADAVLTVSDDLATRMQRRHHLKERPGTVINAPALTRTPMDPAVRRPIREECGLAPETPLFVYVGKMSERRGVLTMVESLPLLPDTHIAFIGSRDAVIRQHIMERAEQLGVADRVHLKDYVPSSSVTWYIESATGGISPLLSTPAHQLAIATKISEYIQAGLPVIVSDMKAQAAFVRDHAIGTVYTAGDPADLAAATHRLLEGLEGFRRAVHHGEVRELQTWDHAERVLIHTWTRLCPPPAPLAPTTVGSPADGSPAERASAVAGSVGGSGPALDLIGAAGNDPLAQVWARHAGSAVTHTGLEPSETAGDADLPAVLATWSDINRHADVVLYAGRTSAGGGDDGPVSSEMRSLLARGKKVGIWTGSAPLVDPRLLISADPGHPLAQWTADQLKRYRRQVHRGSRPLLELQDLGIPIFTTDAAAAELLTDVHWVPSPVAGPRAFPDEPAAALTEGRSPQILIIPALRSPEELASLDDLEAMATAAGYRVARPRAKRFHPSDAVFSDIVVDTLTTDGYSEASAWAWSAGRPVVGRVGTAPRGIDLPENPMVAADPSSVVETVMALAQAHAAGQRNEGGTAGRIFAESVHDGRLTVQRITTVLDGQR</sequence>
<dbReference type="CDD" id="cd03801">
    <property type="entry name" value="GT4_PimA-like"/>
    <property type="match status" value="1"/>
</dbReference>